<dbReference type="EMBL" id="CACVAZ010000007">
    <property type="protein sequence ID" value="CAA6802737.1"/>
    <property type="molecule type" value="Genomic_DNA"/>
</dbReference>
<dbReference type="SUPFAM" id="SSF52821">
    <property type="entry name" value="Rhodanese/Cell cycle control phosphatase"/>
    <property type="match status" value="1"/>
</dbReference>
<dbReference type="InterPro" id="IPR001763">
    <property type="entry name" value="Rhodanese-like_dom"/>
</dbReference>
<reference evidence="2" key="1">
    <citation type="submission" date="2020-01" db="EMBL/GenBank/DDBJ databases">
        <authorList>
            <person name="Meier V. D."/>
            <person name="Meier V D."/>
        </authorList>
    </citation>
    <scope>NUCLEOTIDE SEQUENCE</scope>
    <source>
        <strain evidence="2">HLG_WM_MAG_02</strain>
    </source>
</reference>
<dbReference type="Gene3D" id="3.40.250.10">
    <property type="entry name" value="Rhodanese-like domain"/>
    <property type="match status" value="1"/>
</dbReference>
<evidence type="ECO:0000313" key="2">
    <source>
        <dbReference type="EMBL" id="CAA6802737.1"/>
    </source>
</evidence>
<feature type="domain" description="Rhodanese" evidence="1">
    <location>
        <begin position="1"/>
        <end position="37"/>
    </location>
</feature>
<evidence type="ECO:0000259" key="1">
    <source>
        <dbReference type="PROSITE" id="PS50206"/>
    </source>
</evidence>
<accession>A0A6S6SBI1</accession>
<name>A0A6S6SBI1_9BACT</name>
<gene>
    <name evidence="2" type="ORF">HELGO_WM28735</name>
</gene>
<protein>
    <recommendedName>
        <fullName evidence="1">Rhodanese domain-containing protein</fullName>
    </recommendedName>
</protein>
<proteinExistence type="predicted"/>
<dbReference type="PROSITE" id="PS50206">
    <property type="entry name" value="RHODANESE_3"/>
    <property type="match status" value="1"/>
</dbReference>
<feature type="non-terminal residue" evidence="2">
    <location>
        <position position="1"/>
    </location>
</feature>
<sequence length="39" mass="4299">GNRSREAVHMLSNNGYEAINLNGGITKWKASHLPVSYGR</sequence>
<dbReference type="AlphaFoldDB" id="A0A6S6SBI1"/>
<organism evidence="2">
    <name type="scientific">uncultured Sulfurovum sp</name>
    <dbReference type="NCBI Taxonomy" id="269237"/>
    <lineage>
        <taxon>Bacteria</taxon>
        <taxon>Pseudomonadati</taxon>
        <taxon>Campylobacterota</taxon>
        <taxon>Epsilonproteobacteria</taxon>
        <taxon>Campylobacterales</taxon>
        <taxon>Sulfurovaceae</taxon>
        <taxon>Sulfurovum</taxon>
        <taxon>environmental samples</taxon>
    </lineage>
</organism>
<dbReference type="InterPro" id="IPR036873">
    <property type="entry name" value="Rhodanese-like_dom_sf"/>
</dbReference>